<organism evidence="2 3">
    <name type="scientific">Linum tenue</name>
    <dbReference type="NCBI Taxonomy" id="586396"/>
    <lineage>
        <taxon>Eukaryota</taxon>
        <taxon>Viridiplantae</taxon>
        <taxon>Streptophyta</taxon>
        <taxon>Embryophyta</taxon>
        <taxon>Tracheophyta</taxon>
        <taxon>Spermatophyta</taxon>
        <taxon>Magnoliopsida</taxon>
        <taxon>eudicotyledons</taxon>
        <taxon>Gunneridae</taxon>
        <taxon>Pentapetalae</taxon>
        <taxon>rosids</taxon>
        <taxon>fabids</taxon>
        <taxon>Malpighiales</taxon>
        <taxon>Linaceae</taxon>
        <taxon>Linum</taxon>
    </lineage>
</organism>
<feature type="compositionally biased region" description="Basic and acidic residues" evidence="1">
    <location>
        <begin position="1"/>
        <end position="10"/>
    </location>
</feature>
<dbReference type="EMBL" id="CAMGYJ010000006">
    <property type="protein sequence ID" value="CAI0434393.1"/>
    <property type="molecule type" value="Genomic_DNA"/>
</dbReference>
<comment type="caution">
    <text evidence="2">The sequence shown here is derived from an EMBL/GenBank/DDBJ whole genome shotgun (WGS) entry which is preliminary data.</text>
</comment>
<dbReference type="Proteomes" id="UP001154282">
    <property type="component" value="Unassembled WGS sequence"/>
</dbReference>
<evidence type="ECO:0000313" key="3">
    <source>
        <dbReference type="Proteomes" id="UP001154282"/>
    </source>
</evidence>
<accession>A0AAV0LJA7</accession>
<keyword evidence="3" id="KW-1185">Reference proteome</keyword>
<name>A0AAV0LJA7_9ROSI</name>
<protein>
    <submittedName>
        <fullName evidence="2">Uncharacterized protein</fullName>
    </submittedName>
</protein>
<dbReference type="AlphaFoldDB" id="A0AAV0LJA7"/>
<proteinExistence type="predicted"/>
<gene>
    <name evidence="2" type="ORF">LITE_LOCUS24256</name>
</gene>
<sequence>MMIESRRRSIEGYGRGRGASLRRR</sequence>
<evidence type="ECO:0000313" key="2">
    <source>
        <dbReference type="EMBL" id="CAI0434393.1"/>
    </source>
</evidence>
<reference evidence="2" key="1">
    <citation type="submission" date="2022-08" db="EMBL/GenBank/DDBJ databases">
        <authorList>
            <person name="Gutierrez-Valencia J."/>
        </authorList>
    </citation>
    <scope>NUCLEOTIDE SEQUENCE</scope>
</reference>
<feature type="region of interest" description="Disordered" evidence="1">
    <location>
        <begin position="1"/>
        <end position="24"/>
    </location>
</feature>
<evidence type="ECO:0000256" key="1">
    <source>
        <dbReference type="SAM" id="MobiDB-lite"/>
    </source>
</evidence>